<evidence type="ECO:0000256" key="2">
    <source>
        <dbReference type="SAM" id="MobiDB-lite"/>
    </source>
</evidence>
<dbReference type="InterPro" id="IPR018797">
    <property type="entry name" value="FAM98"/>
</dbReference>
<dbReference type="Proteomes" id="UP000225706">
    <property type="component" value="Unassembled WGS sequence"/>
</dbReference>
<evidence type="ECO:0000256" key="1">
    <source>
        <dbReference type="ARBA" id="ARBA00007218"/>
    </source>
</evidence>
<reference evidence="4" key="1">
    <citation type="journal article" date="2017" name="bioRxiv">
        <title>Comparative analysis of the genomes of Stylophora pistillata and Acropora digitifera provides evidence for extensive differences between species of corals.</title>
        <authorList>
            <person name="Voolstra C.R."/>
            <person name="Li Y."/>
            <person name="Liew Y.J."/>
            <person name="Baumgarten S."/>
            <person name="Zoccola D."/>
            <person name="Flot J.-F."/>
            <person name="Tambutte S."/>
            <person name="Allemand D."/>
            <person name="Aranda M."/>
        </authorList>
    </citation>
    <scope>NUCLEOTIDE SEQUENCE [LARGE SCALE GENOMIC DNA]</scope>
</reference>
<evidence type="ECO:0000313" key="4">
    <source>
        <dbReference type="Proteomes" id="UP000225706"/>
    </source>
</evidence>
<dbReference type="Pfam" id="PF10239">
    <property type="entry name" value="DUF2465"/>
    <property type="match status" value="1"/>
</dbReference>
<protein>
    <submittedName>
        <fullName evidence="3">Protein FAM98A</fullName>
    </submittedName>
</protein>
<dbReference type="PANTHER" id="PTHR31353">
    <property type="entry name" value="FAM98"/>
    <property type="match status" value="1"/>
</dbReference>
<comment type="similarity">
    <text evidence="1">Belongs to the FAM98 family.</text>
</comment>
<feature type="compositionally biased region" description="Basic and acidic residues" evidence="2">
    <location>
        <begin position="314"/>
        <end position="323"/>
    </location>
</feature>
<feature type="region of interest" description="Disordered" evidence="2">
    <location>
        <begin position="289"/>
        <end position="345"/>
    </location>
</feature>
<dbReference type="EMBL" id="LSMT01000098">
    <property type="protein sequence ID" value="PFX27641.1"/>
    <property type="molecule type" value="Genomic_DNA"/>
</dbReference>
<evidence type="ECO:0000313" key="3">
    <source>
        <dbReference type="EMBL" id="PFX27641.1"/>
    </source>
</evidence>
<gene>
    <name evidence="3" type="primary">Fam98a</name>
    <name evidence="3" type="ORF">AWC38_SpisGene7614</name>
</gene>
<dbReference type="PANTHER" id="PTHR31353:SF1">
    <property type="entry name" value="PROTEIN FAM98B"/>
    <property type="match status" value="1"/>
</dbReference>
<organism evidence="3 4">
    <name type="scientific">Stylophora pistillata</name>
    <name type="common">Smooth cauliflower coral</name>
    <dbReference type="NCBI Taxonomy" id="50429"/>
    <lineage>
        <taxon>Eukaryota</taxon>
        <taxon>Metazoa</taxon>
        <taxon>Cnidaria</taxon>
        <taxon>Anthozoa</taxon>
        <taxon>Hexacorallia</taxon>
        <taxon>Scleractinia</taxon>
        <taxon>Astrocoeniina</taxon>
        <taxon>Pocilloporidae</taxon>
        <taxon>Stylophora</taxon>
    </lineage>
</organism>
<feature type="compositionally biased region" description="Gly residues" evidence="2">
    <location>
        <begin position="327"/>
        <end position="336"/>
    </location>
</feature>
<accession>A0A2B4SCP0</accession>
<name>A0A2B4SCP0_STYPI</name>
<comment type="caution">
    <text evidence="3">The sequence shown here is derived from an EMBL/GenBank/DDBJ whole genome shotgun (WGS) entry which is preliminary data.</text>
</comment>
<dbReference type="OrthoDB" id="512356at2759"/>
<dbReference type="STRING" id="50429.A0A2B4SCP0"/>
<sequence>MESDIQDALEDLGFRGELLDEGALVTASRGDCLTVDFMALCVWLSEQLNCLCTIQEHVSEKEDEETFRMEMSGLLNELGCPHSQILGVNGLAPQANRLLLLDYLTSEVQALKMIGGEEEEEKMEIDNQAASPAFDQVKAILQALDLPQPSKESTVFELFSLIEAKVRALLSKAPKDHLGQPLLIKTLGDKQWGKVEEINSQLNQEYTLRRSMLLKRLDVTVQSFGWSDRAKTKKDEISAAFHPLRKSLSATAPVTIPDIIAARSDLLRLTKTSSGEIRDKMQCKINKIMMGKVPDRGGRPSHVGSPVEMPSFKKRTEAPKDQRPSSGHGGGRGGKVQGSEFLNSN</sequence>
<keyword evidence="4" id="KW-1185">Reference proteome</keyword>
<dbReference type="AlphaFoldDB" id="A0A2B4SCP0"/>
<dbReference type="GO" id="GO:0072669">
    <property type="term" value="C:tRNA-splicing ligase complex"/>
    <property type="evidence" value="ECO:0007669"/>
    <property type="project" value="TreeGrafter"/>
</dbReference>
<proteinExistence type="inferred from homology"/>